<keyword evidence="1" id="KW-0472">Membrane</keyword>
<accession>A0A4V2RWZ9</accession>
<dbReference type="RefSeq" id="WP_132431755.1">
    <property type="nucleotide sequence ID" value="NZ_SLWK01000001.1"/>
</dbReference>
<dbReference type="Proteomes" id="UP000295221">
    <property type="component" value="Unassembled WGS sequence"/>
</dbReference>
<evidence type="ECO:0000259" key="2">
    <source>
        <dbReference type="Pfam" id="PF09851"/>
    </source>
</evidence>
<keyword evidence="1" id="KW-1133">Transmembrane helix</keyword>
<feature type="transmembrane region" description="Helical" evidence="1">
    <location>
        <begin position="12"/>
        <end position="34"/>
    </location>
</feature>
<evidence type="ECO:0000256" key="1">
    <source>
        <dbReference type="SAM" id="Phobius"/>
    </source>
</evidence>
<organism evidence="3 4">
    <name type="scientific">Natronoflexus pectinivorans</name>
    <dbReference type="NCBI Taxonomy" id="682526"/>
    <lineage>
        <taxon>Bacteria</taxon>
        <taxon>Pseudomonadati</taxon>
        <taxon>Bacteroidota</taxon>
        <taxon>Bacteroidia</taxon>
        <taxon>Marinilabiliales</taxon>
        <taxon>Marinilabiliaceae</taxon>
        <taxon>Natronoflexus</taxon>
    </lineage>
</organism>
<evidence type="ECO:0000313" key="4">
    <source>
        <dbReference type="Proteomes" id="UP000295221"/>
    </source>
</evidence>
<dbReference type="Pfam" id="PF09851">
    <property type="entry name" value="SHOCT"/>
    <property type="match status" value="1"/>
</dbReference>
<dbReference type="AlphaFoldDB" id="A0A4V2RWZ9"/>
<dbReference type="InterPro" id="IPR018649">
    <property type="entry name" value="SHOCT"/>
</dbReference>
<reference evidence="3 4" key="1">
    <citation type="submission" date="2019-03" db="EMBL/GenBank/DDBJ databases">
        <title>Genomic Encyclopedia of Type Strains, Phase IV (KMG-IV): sequencing the most valuable type-strain genomes for metagenomic binning, comparative biology and taxonomic classification.</title>
        <authorList>
            <person name="Goeker M."/>
        </authorList>
    </citation>
    <scope>NUCLEOTIDE SEQUENCE [LARGE SCALE GENOMIC DNA]</scope>
    <source>
        <strain evidence="3 4">DSM 24179</strain>
    </source>
</reference>
<sequence length="80" mass="9277">MEDKEKKKKKKGAWHIGWGWYLAVPVLTVLSMALKRGINDVSDKTTSSVNALDILKERYVKGEIDKEEFDQKLRDIKEAR</sequence>
<proteinExistence type="predicted"/>
<protein>
    <submittedName>
        <fullName evidence="3">Putative membrane protein</fullName>
    </submittedName>
</protein>
<gene>
    <name evidence="3" type="ORF">EV194_101525</name>
</gene>
<dbReference type="EMBL" id="SLWK01000001">
    <property type="protein sequence ID" value="TCO10891.1"/>
    <property type="molecule type" value="Genomic_DNA"/>
</dbReference>
<evidence type="ECO:0000313" key="3">
    <source>
        <dbReference type="EMBL" id="TCO10891.1"/>
    </source>
</evidence>
<comment type="caution">
    <text evidence="3">The sequence shown here is derived from an EMBL/GenBank/DDBJ whole genome shotgun (WGS) entry which is preliminary data.</text>
</comment>
<keyword evidence="4" id="KW-1185">Reference proteome</keyword>
<dbReference type="OrthoDB" id="1123500at2"/>
<name>A0A4V2RWZ9_9BACT</name>
<keyword evidence="1" id="KW-0812">Transmembrane</keyword>
<feature type="domain" description="SHOCT" evidence="2">
    <location>
        <begin position="51"/>
        <end position="76"/>
    </location>
</feature>